<feature type="domain" description="Thioredoxin" evidence="1">
    <location>
        <begin position="46"/>
        <end position="180"/>
    </location>
</feature>
<dbReference type="Gene3D" id="3.40.30.10">
    <property type="entry name" value="Glutaredoxin"/>
    <property type="match status" value="1"/>
</dbReference>
<reference evidence="2 3" key="1">
    <citation type="journal article" date="2016" name="Genome Announc.">
        <title>Complete Genome Sequence of Thiostrepton-Producing Streptomyces laurentii ATCC 31255.</title>
        <authorList>
            <person name="Doi K."/>
            <person name="Fujino Y."/>
            <person name="Nagayoshi Y."/>
            <person name="Ohshima T."/>
            <person name="Ogata S."/>
        </authorList>
    </citation>
    <scope>NUCLEOTIDE SEQUENCE [LARGE SCALE GENOMIC DNA]</scope>
    <source>
        <strain evidence="2 3">ATCC 31255</strain>
    </source>
</reference>
<proteinExistence type="predicted"/>
<dbReference type="SUPFAM" id="SSF52833">
    <property type="entry name" value="Thioredoxin-like"/>
    <property type="match status" value="1"/>
</dbReference>
<name>A0A160NUA5_STRLU</name>
<keyword evidence="3" id="KW-1185">Reference proteome</keyword>
<dbReference type="AlphaFoldDB" id="A0A160NUA5"/>
<dbReference type="PROSITE" id="PS00194">
    <property type="entry name" value="THIOREDOXIN_1"/>
    <property type="match status" value="1"/>
</dbReference>
<evidence type="ECO:0000259" key="1">
    <source>
        <dbReference type="PROSITE" id="PS51352"/>
    </source>
</evidence>
<dbReference type="KEGG" id="slau:SLA_0509"/>
<evidence type="ECO:0000313" key="3">
    <source>
        <dbReference type="Proteomes" id="UP000217676"/>
    </source>
</evidence>
<evidence type="ECO:0000313" key="2">
    <source>
        <dbReference type="EMBL" id="BAU81464.1"/>
    </source>
</evidence>
<gene>
    <name evidence="2" type="ORF">SLA_0509</name>
</gene>
<protein>
    <recommendedName>
        <fullName evidence="1">Thioredoxin domain-containing protein</fullName>
    </recommendedName>
</protein>
<dbReference type="PROSITE" id="PS51352">
    <property type="entry name" value="THIOREDOXIN_2"/>
    <property type="match status" value="1"/>
</dbReference>
<dbReference type="InterPro" id="IPR013766">
    <property type="entry name" value="Thioredoxin_domain"/>
</dbReference>
<organism evidence="2 3">
    <name type="scientific">Streptomyces laurentii</name>
    <dbReference type="NCBI Taxonomy" id="39478"/>
    <lineage>
        <taxon>Bacteria</taxon>
        <taxon>Bacillati</taxon>
        <taxon>Actinomycetota</taxon>
        <taxon>Actinomycetes</taxon>
        <taxon>Kitasatosporales</taxon>
        <taxon>Streptomycetaceae</taxon>
        <taxon>Streptomyces</taxon>
    </lineage>
</organism>
<dbReference type="InterPro" id="IPR017937">
    <property type="entry name" value="Thioredoxin_CS"/>
</dbReference>
<dbReference type="RefSeq" id="WP_359877123.1">
    <property type="nucleotide sequence ID" value="NZ_JBEYHT010000022.1"/>
</dbReference>
<dbReference type="InterPro" id="IPR036249">
    <property type="entry name" value="Thioredoxin-like_sf"/>
</dbReference>
<dbReference type="EMBL" id="AP017424">
    <property type="protein sequence ID" value="BAU81464.1"/>
    <property type="molecule type" value="Genomic_DNA"/>
</dbReference>
<dbReference type="Proteomes" id="UP000217676">
    <property type="component" value="Chromosome"/>
</dbReference>
<accession>A0A160NUA5</accession>
<sequence length="180" mass="18439">MPFLIAGLLLVGALCALDLVLTLGVVKRLRDQQNLLTELGTGTSGPAVGERIGDFAALTVGGEIVARDRIAEETLVAFFSPTCGPCRKKLPGFVAYAGALPGGRDRVLAVVAGSAEAATPFVDALAPVAHVVLEETDGAVGAAFQATAYPTVLRVARGGDGEVVVTDDRVDLDRATRAVA</sequence>